<dbReference type="AlphaFoldDB" id="A0A1I3WVW8"/>
<accession>A0A1I3WVW8</accession>
<dbReference type="EMBL" id="FOSP01000001">
    <property type="protein sequence ID" value="SFK11632.1"/>
    <property type="molecule type" value="Genomic_DNA"/>
</dbReference>
<evidence type="ECO:0000313" key="1">
    <source>
        <dbReference type="EMBL" id="SFK11632.1"/>
    </source>
</evidence>
<gene>
    <name evidence="1" type="ORF">SAMN05216302_10013</name>
</gene>
<keyword evidence="2" id="KW-1185">Reference proteome</keyword>
<dbReference type="InterPro" id="IPR011010">
    <property type="entry name" value="DNA_brk_join_enz"/>
</dbReference>
<reference evidence="2" key="1">
    <citation type="submission" date="2016-10" db="EMBL/GenBank/DDBJ databases">
        <authorList>
            <person name="Varghese N."/>
            <person name="Submissions S."/>
        </authorList>
    </citation>
    <scope>NUCLEOTIDE SEQUENCE [LARGE SCALE GENOMIC DNA]</scope>
    <source>
        <strain evidence="2">Nm69</strain>
    </source>
</reference>
<organism evidence="1 2">
    <name type="scientific">Nitrosomonas aestuarii</name>
    <dbReference type="NCBI Taxonomy" id="52441"/>
    <lineage>
        <taxon>Bacteria</taxon>
        <taxon>Pseudomonadati</taxon>
        <taxon>Pseudomonadota</taxon>
        <taxon>Betaproteobacteria</taxon>
        <taxon>Nitrosomonadales</taxon>
        <taxon>Nitrosomonadaceae</taxon>
        <taxon>Nitrosomonas</taxon>
    </lineage>
</organism>
<proteinExistence type="predicted"/>
<dbReference type="Proteomes" id="UP000199533">
    <property type="component" value="Unassembled WGS sequence"/>
</dbReference>
<name>A0A1I3WVW8_9PROT</name>
<dbReference type="OrthoDB" id="9801717at2"/>
<dbReference type="RefSeq" id="WP_139218476.1">
    <property type="nucleotide sequence ID" value="NZ_FOSP01000001.1"/>
</dbReference>
<dbReference type="SUPFAM" id="SSF56349">
    <property type="entry name" value="DNA breaking-rejoining enzymes"/>
    <property type="match status" value="1"/>
</dbReference>
<dbReference type="STRING" id="52441.SAMN05216302_10013"/>
<protein>
    <recommendedName>
        <fullName evidence="3">Phage integrase family protein</fullName>
    </recommendedName>
</protein>
<evidence type="ECO:0008006" key="3">
    <source>
        <dbReference type="Google" id="ProtNLM"/>
    </source>
</evidence>
<evidence type="ECO:0000313" key="2">
    <source>
        <dbReference type="Proteomes" id="UP000199533"/>
    </source>
</evidence>
<sequence>MEKPCQHLCSTFGETAPRSFEHVIAWLVIGQVMSFNPAASVHGPKHVVREGKTTILDEHEVPELLESLSTGKLSDLSDRAILGFMVYSFARVSASTKMQAKDLLSARQ</sequence>
<dbReference type="GO" id="GO:0003677">
    <property type="term" value="F:DNA binding"/>
    <property type="evidence" value="ECO:0007669"/>
    <property type="project" value="InterPro"/>
</dbReference>